<reference evidence="1" key="1">
    <citation type="journal article" date="2014" name="Front. Microbiol.">
        <title>High frequency of phylogenetically diverse reductive dehalogenase-homologous genes in deep subseafloor sedimentary metagenomes.</title>
        <authorList>
            <person name="Kawai M."/>
            <person name="Futagami T."/>
            <person name="Toyoda A."/>
            <person name="Takaki Y."/>
            <person name="Nishi S."/>
            <person name="Hori S."/>
            <person name="Arai W."/>
            <person name="Tsubouchi T."/>
            <person name="Morono Y."/>
            <person name="Uchiyama I."/>
            <person name="Ito T."/>
            <person name="Fujiyama A."/>
            <person name="Inagaki F."/>
            <person name="Takami H."/>
        </authorList>
    </citation>
    <scope>NUCLEOTIDE SEQUENCE</scope>
    <source>
        <strain evidence="1">Expedition CK06-06</strain>
    </source>
</reference>
<organism evidence="1">
    <name type="scientific">marine sediment metagenome</name>
    <dbReference type="NCBI Taxonomy" id="412755"/>
    <lineage>
        <taxon>unclassified sequences</taxon>
        <taxon>metagenomes</taxon>
        <taxon>ecological metagenomes</taxon>
    </lineage>
</organism>
<name>X1V3K4_9ZZZZ</name>
<comment type="caution">
    <text evidence="1">The sequence shown here is derived from an EMBL/GenBank/DDBJ whole genome shotgun (WGS) entry which is preliminary data.</text>
</comment>
<sequence length="93" mass="10288">IASDVVTLADALEKPFSSVHFMIDATKSAGEDIESMKELLQMHKGKYNGYIHLIMADKSETIIYLGSDLKLNISDDIKREADNILGPGTTQFK</sequence>
<gene>
    <name evidence="1" type="ORF">S12H4_52744</name>
</gene>
<accession>X1V3K4</accession>
<evidence type="ECO:0000313" key="1">
    <source>
        <dbReference type="EMBL" id="GAJ10377.1"/>
    </source>
</evidence>
<feature type="non-terminal residue" evidence="1">
    <location>
        <position position="1"/>
    </location>
</feature>
<dbReference type="EMBL" id="BARW01033496">
    <property type="protein sequence ID" value="GAJ10377.1"/>
    <property type="molecule type" value="Genomic_DNA"/>
</dbReference>
<proteinExistence type="predicted"/>
<protein>
    <submittedName>
        <fullName evidence="1">Uncharacterized protein</fullName>
    </submittedName>
</protein>
<dbReference type="AlphaFoldDB" id="X1V3K4"/>